<dbReference type="EMBL" id="QNQT01000025">
    <property type="protein sequence ID" value="RDU34639.1"/>
    <property type="molecule type" value="Genomic_DNA"/>
</dbReference>
<feature type="transmembrane region" description="Helical" evidence="1">
    <location>
        <begin position="20"/>
        <end position="43"/>
    </location>
</feature>
<comment type="caution">
    <text evidence="2">The sequence shown here is derived from an EMBL/GenBank/DDBJ whole genome shotgun (WGS) entry which is preliminary data.</text>
</comment>
<dbReference type="AlphaFoldDB" id="A0A3D8GK57"/>
<evidence type="ECO:0000313" key="2">
    <source>
        <dbReference type="EMBL" id="RDU34639.1"/>
    </source>
</evidence>
<organism evidence="2 3">
    <name type="scientific">Neobacillus piezotolerans</name>
    <dbReference type="NCBI Taxonomy" id="2259171"/>
    <lineage>
        <taxon>Bacteria</taxon>
        <taxon>Bacillati</taxon>
        <taxon>Bacillota</taxon>
        <taxon>Bacilli</taxon>
        <taxon>Bacillales</taxon>
        <taxon>Bacillaceae</taxon>
        <taxon>Neobacillus</taxon>
    </lineage>
</organism>
<protein>
    <submittedName>
        <fullName evidence="2">Uncharacterized protein</fullName>
    </submittedName>
</protein>
<keyword evidence="1" id="KW-1133">Transmembrane helix</keyword>
<dbReference type="Proteomes" id="UP000257144">
    <property type="component" value="Unassembled WGS sequence"/>
</dbReference>
<evidence type="ECO:0000256" key="1">
    <source>
        <dbReference type="SAM" id="Phobius"/>
    </source>
</evidence>
<keyword evidence="1" id="KW-0812">Transmembrane</keyword>
<proteinExistence type="predicted"/>
<sequence>MDRKHQVLLFMLGSFLYGGAMYIFHSFIWSIFFLMFISFLITLKISDPKQDFGKQMISASIGIFFFGWVSLLAIIVAKASVVYVFRMLT</sequence>
<reference evidence="2 3" key="1">
    <citation type="submission" date="2018-07" db="EMBL/GenBank/DDBJ databases">
        <title>Bacillus sp. YLB-04 draft genome sequence.</title>
        <authorList>
            <person name="Yu L."/>
            <person name="Tang X."/>
        </authorList>
    </citation>
    <scope>NUCLEOTIDE SEQUENCE [LARGE SCALE GENOMIC DNA]</scope>
    <source>
        <strain evidence="2 3">YLB-04</strain>
    </source>
</reference>
<gene>
    <name evidence="2" type="ORF">DRW41_22415</name>
</gene>
<accession>A0A3D8GK57</accession>
<keyword evidence="3" id="KW-1185">Reference proteome</keyword>
<evidence type="ECO:0000313" key="3">
    <source>
        <dbReference type="Proteomes" id="UP000257144"/>
    </source>
</evidence>
<name>A0A3D8GK57_9BACI</name>
<keyword evidence="1" id="KW-0472">Membrane</keyword>
<feature type="transmembrane region" description="Helical" evidence="1">
    <location>
        <begin position="63"/>
        <end position="85"/>
    </location>
</feature>